<feature type="transmembrane region" description="Helical" evidence="4">
    <location>
        <begin position="97"/>
        <end position="116"/>
    </location>
</feature>
<evidence type="ECO:0000313" key="6">
    <source>
        <dbReference type="EMBL" id="MVA74987.1"/>
    </source>
</evidence>
<keyword evidence="4" id="KW-0472">Membrane</keyword>
<dbReference type="Gene3D" id="1.20.5.1930">
    <property type="match status" value="1"/>
</dbReference>
<evidence type="ECO:0000313" key="7">
    <source>
        <dbReference type="Proteomes" id="UP000435304"/>
    </source>
</evidence>
<feature type="transmembrane region" description="Helical" evidence="4">
    <location>
        <begin position="24"/>
        <end position="47"/>
    </location>
</feature>
<evidence type="ECO:0000256" key="1">
    <source>
        <dbReference type="ARBA" id="ARBA00022679"/>
    </source>
</evidence>
<dbReference type="AlphaFoldDB" id="A0A6A9UUV4"/>
<keyword evidence="4" id="KW-0812">Transmembrane</keyword>
<dbReference type="Proteomes" id="UP000435304">
    <property type="component" value="Unassembled WGS sequence"/>
</dbReference>
<evidence type="ECO:0000256" key="2">
    <source>
        <dbReference type="ARBA" id="ARBA00022777"/>
    </source>
</evidence>
<dbReference type="SUPFAM" id="SSF55874">
    <property type="entry name" value="ATPase domain of HSP90 chaperone/DNA topoisomerase II/histidine kinase"/>
    <property type="match status" value="1"/>
</dbReference>
<reference evidence="6 7" key="1">
    <citation type="submission" date="2019-12" db="EMBL/GenBank/DDBJ databases">
        <title>Auraticoccus cholistani sp. nov., an actinomycete isolated from soil of Cholistan desert.</title>
        <authorList>
            <person name="Cheema M.T."/>
        </authorList>
    </citation>
    <scope>NUCLEOTIDE SEQUENCE [LARGE SCALE GENOMIC DNA]</scope>
    <source>
        <strain evidence="6 7">F435</strain>
    </source>
</reference>
<dbReference type="Pfam" id="PF07730">
    <property type="entry name" value="HisKA_3"/>
    <property type="match status" value="1"/>
</dbReference>
<feature type="transmembrane region" description="Helical" evidence="4">
    <location>
        <begin position="59"/>
        <end position="76"/>
    </location>
</feature>
<feature type="transmembrane region" description="Helical" evidence="4">
    <location>
        <begin position="146"/>
        <end position="167"/>
    </location>
</feature>
<dbReference type="EMBL" id="WPCU01000004">
    <property type="protein sequence ID" value="MVA74987.1"/>
    <property type="molecule type" value="Genomic_DNA"/>
</dbReference>
<feature type="transmembrane region" description="Helical" evidence="4">
    <location>
        <begin position="173"/>
        <end position="193"/>
    </location>
</feature>
<keyword evidence="7" id="KW-1185">Reference proteome</keyword>
<keyword evidence="4" id="KW-1133">Transmembrane helix</keyword>
<dbReference type="GO" id="GO:0016020">
    <property type="term" value="C:membrane"/>
    <property type="evidence" value="ECO:0007669"/>
    <property type="project" value="InterPro"/>
</dbReference>
<dbReference type="Gene3D" id="3.30.565.10">
    <property type="entry name" value="Histidine kinase-like ATPase, C-terminal domain"/>
    <property type="match status" value="1"/>
</dbReference>
<gene>
    <name evidence="6" type="ORF">GC722_02935</name>
</gene>
<feature type="domain" description="Signal transduction histidine kinase subgroup 3 dimerisation and phosphoacceptor" evidence="5">
    <location>
        <begin position="219"/>
        <end position="286"/>
    </location>
</feature>
<dbReference type="InterPro" id="IPR036890">
    <property type="entry name" value="HATPase_C_sf"/>
</dbReference>
<comment type="caution">
    <text evidence="6">The sequence shown here is derived from an EMBL/GenBank/DDBJ whole genome shotgun (WGS) entry which is preliminary data.</text>
</comment>
<dbReference type="InterPro" id="IPR011712">
    <property type="entry name" value="Sig_transdc_His_kin_sub3_dim/P"/>
</dbReference>
<name>A0A6A9UUV4_9ACTN</name>
<evidence type="ECO:0000256" key="4">
    <source>
        <dbReference type="SAM" id="Phobius"/>
    </source>
</evidence>
<dbReference type="PANTHER" id="PTHR24421">
    <property type="entry name" value="NITRATE/NITRITE SENSOR PROTEIN NARX-RELATED"/>
    <property type="match status" value="1"/>
</dbReference>
<keyword evidence="2 6" id="KW-0418">Kinase</keyword>
<dbReference type="GO" id="GO:0000155">
    <property type="term" value="F:phosphorelay sensor kinase activity"/>
    <property type="evidence" value="ECO:0007669"/>
    <property type="project" value="InterPro"/>
</dbReference>
<organism evidence="6 7">
    <name type="scientific">Auraticoccus cholistanensis</name>
    <dbReference type="NCBI Taxonomy" id="2656650"/>
    <lineage>
        <taxon>Bacteria</taxon>
        <taxon>Bacillati</taxon>
        <taxon>Actinomycetota</taxon>
        <taxon>Actinomycetes</taxon>
        <taxon>Propionibacteriales</taxon>
        <taxon>Propionibacteriaceae</taxon>
        <taxon>Auraticoccus</taxon>
    </lineage>
</organism>
<sequence length="438" mass="46092">MCADGRIEAMSPSPGDLRRSTGRFVLYVHWSLYVLLLVELSAAVLVAAATDDGAPPGPALALAVAVVLHTAGNLAWMRWSLHTVRHPVPVPRRLRPLLALWVLFTLATVLLSPVALGGLATGWPSVAVIVTSLSMAAFAPRLPWWLVTATPVVTAALVTAVLAPVLGNELPTVAGQMVAVSLIYAFFVASFWLSGWMLRVMYALDDARGQSAQLAIAEERLRISRDLHDVFGRTLATVAVKSELAAELARRGRPERAADEMAQVRRIADEAGKEVRRVVAGVRGSDLPQELVGARSLLSSAGIECVLSNQLPEGRVAPEVGAVLGAVVREAVTNVIRHSRARSARITLRLLDGPTPAVELVVVNDGLREPEHDDGSRGNGLLGMTERLAAVGGGLSHRIDPDADTFTLTAVAPLATADAGAAPAAPPAGSPTLAEGVR</sequence>
<dbReference type="CDD" id="cd16917">
    <property type="entry name" value="HATPase_UhpB-NarQ-NarX-like"/>
    <property type="match status" value="1"/>
</dbReference>
<dbReference type="PANTHER" id="PTHR24421:SF63">
    <property type="entry name" value="SENSOR HISTIDINE KINASE DESK"/>
    <property type="match status" value="1"/>
</dbReference>
<evidence type="ECO:0000259" key="5">
    <source>
        <dbReference type="Pfam" id="PF07730"/>
    </source>
</evidence>
<proteinExistence type="predicted"/>
<dbReference type="GO" id="GO:0046983">
    <property type="term" value="F:protein dimerization activity"/>
    <property type="evidence" value="ECO:0007669"/>
    <property type="project" value="InterPro"/>
</dbReference>
<accession>A0A6A9UUV4</accession>
<dbReference type="InterPro" id="IPR050482">
    <property type="entry name" value="Sensor_HK_TwoCompSys"/>
</dbReference>
<keyword evidence="3" id="KW-0902">Two-component regulatory system</keyword>
<keyword evidence="1" id="KW-0808">Transferase</keyword>
<protein>
    <submittedName>
        <fullName evidence="6">Sensor histidine kinase</fullName>
    </submittedName>
</protein>
<evidence type="ECO:0000256" key="3">
    <source>
        <dbReference type="ARBA" id="ARBA00023012"/>
    </source>
</evidence>